<reference evidence="1 2" key="1">
    <citation type="journal article" date="2016" name="Appl. Environ. Microbiol.">
        <title>Function and Phylogeny of Bacterial Butyryl Coenzyme A:Acetate Transferases and Their Diversity in the Proximal Colon of Swine.</title>
        <authorList>
            <person name="Trachsel J."/>
            <person name="Bayles D.O."/>
            <person name="Looft T."/>
            <person name="Levine U.Y."/>
            <person name="Allen H.K."/>
        </authorList>
    </citation>
    <scope>NUCLEOTIDE SEQUENCE [LARGE SCALE GENOMIC DNA]</scope>
    <source>
        <strain evidence="1 2">68-3-10</strain>
    </source>
</reference>
<accession>A0A1Q9JGW9</accession>
<dbReference type="Proteomes" id="UP000187404">
    <property type="component" value="Unassembled WGS sequence"/>
</dbReference>
<proteinExistence type="predicted"/>
<evidence type="ECO:0000313" key="2">
    <source>
        <dbReference type="Proteomes" id="UP000187404"/>
    </source>
</evidence>
<sequence length="140" mass="14444">MIIVAIDGQGGRLGRELVSSLRRRFPDAVIQAIGTNSVATATMLKAGANEGATGENPVVVACRHADFIVGPLGIVIADALMGEVTPGMAMAVCQSAAVRVLIPMNMCDNLIAGVNAQSGSELIEDAVEKIAAACRERNRA</sequence>
<dbReference type="OrthoDB" id="9797117at2"/>
<name>A0A1Q9JGW9_9FIRM</name>
<protein>
    <recommendedName>
        <fullName evidence="3">DUF3842 family protein</fullName>
    </recommendedName>
</protein>
<dbReference type="EMBL" id="MJIE01000001">
    <property type="protein sequence ID" value="OLR55458.1"/>
    <property type="molecule type" value="Genomic_DNA"/>
</dbReference>
<dbReference type="RefSeq" id="WP_075712453.1">
    <property type="nucleotide sequence ID" value="NZ_MJIE01000001.1"/>
</dbReference>
<evidence type="ECO:0000313" key="1">
    <source>
        <dbReference type="EMBL" id="OLR55458.1"/>
    </source>
</evidence>
<keyword evidence="2" id="KW-1185">Reference proteome</keyword>
<dbReference type="Pfam" id="PF12953">
    <property type="entry name" value="DUF3842"/>
    <property type="match status" value="1"/>
</dbReference>
<dbReference type="InterPro" id="IPR024208">
    <property type="entry name" value="DUF3842"/>
</dbReference>
<comment type="caution">
    <text evidence="1">The sequence shown here is derived from an EMBL/GenBank/DDBJ whole genome shotgun (WGS) entry which is preliminary data.</text>
</comment>
<gene>
    <name evidence="1" type="ORF">BHK98_04895</name>
</gene>
<organism evidence="1 2">
    <name type="scientific">Hornefia porci</name>
    <dbReference type="NCBI Taxonomy" id="2652292"/>
    <lineage>
        <taxon>Bacteria</taxon>
        <taxon>Bacillati</taxon>
        <taxon>Bacillota</taxon>
        <taxon>Clostridia</taxon>
        <taxon>Peptostreptococcales</taxon>
        <taxon>Anaerovoracaceae</taxon>
        <taxon>Hornefia</taxon>
    </lineage>
</organism>
<dbReference type="AlphaFoldDB" id="A0A1Q9JGW9"/>
<dbReference type="STRING" id="1261640.BHK98_04895"/>
<evidence type="ECO:0008006" key="3">
    <source>
        <dbReference type="Google" id="ProtNLM"/>
    </source>
</evidence>